<dbReference type="AlphaFoldDB" id="A0ABC8LD42"/>
<gene>
    <name evidence="2" type="ORF">ERUC_LOCUS33943</name>
</gene>
<dbReference type="Proteomes" id="UP001642260">
    <property type="component" value="Unassembled WGS sequence"/>
</dbReference>
<dbReference type="EMBL" id="CAKOAT010508488">
    <property type="protein sequence ID" value="CAH8381460.1"/>
    <property type="molecule type" value="Genomic_DNA"/>
</dbReference>
<evidence type="ECO:0000313" key="3">
    <source>
        <dbReference type="Proteomes" id="UP001642260"/>
    </source>
</evidence>
<proteinExistence type="predicted"/>
<name>A0ABC8LD42_ERUVS</name>
<organism evidence="2 3">
    <name type="scientific">Eruca vesicaria subsp. sativa</name>
    <name type="common">Garden rocket</name>
    <name type="synonym">Eruca sativa</name>
    <dbReference type="NCBI Taxonomy" id="29727"/>
    <lineage>
        <taxon>Eukaryota</taxon>
        <taxon>Viridiplantae</taxon>
        <taxon>Streptophyta</taxon>
        <taxon>Embryophyta</taxon>
        <taxon>Tracheophyta</taxon>
        <taxon>Spermatophyta</taxon>
        <taxon>Magnoliopsida</taxon>
        <taxon>eudicotyledons</taxon>
        <taxon>Gunneridae</taxon>
        <taxon>Pentapetalae</taxon>
        <taxon>rosids</taxon>
        <taxon>malvids</taxon>
        <taxon>Brassicales</taxon>
        <taxon>Brassicaceae</taxon>
        <taxon>Brassiceae</taxon>
        <taxon>Eruca</taxon>
    </lineage>
</organism>
<feature type="chain" id="PRO_5044743835" evidence="1">
    <location>
        <begin position="30"/>
        <end position="85"/>
    </location>
</feature>
<keyword evidence="3" id="KW-1185">Reference proteome</keyword>
<keyword evidence="1" id="KW-0732">Signal</keyword>
<accession>A0ABC8LD42</accession>
<reference evidence="2 3" key="1">
    <citation type="submission" date="2022-03" db="EMBL/GenBank/DDBJ databases">
        <authorList>
            <person name="Macdonald S."/>
            <person name="Ahmed S."/>
            <person name="Newling K."/>
        </authorList>
    </citation>
    <scope>NUCLEOTIDE SEQUENCE [LARGE SCALE GENOMIC DNA]</scope>
</reference>
<comment type="caution">
    <text evidence="2">The sequence shown here is derived from an EMBL/GenBank/DDBJ whole genome shotgun (WGS) entry which is preliminary data.</text>
</comment>
<sequence length="85" mass="9072">MAKTLINSICLSALLIVLLVSNGLPKAKGQCFADEGPAEACTPLAILNQQCNTDCKDMDSTYTGQCDLEALDGQLHCHCYKPCPP</sequence>
<evidence type="ECO:0000256" key="1">
    <source>
        <dbReference type="SAM" id="SignalP"/>
    </source>
</evidence>
<feature type="signal peptide" evidence="1">
    <location>
        <begin position="1"/>
        <end position="29"/>
    </location>
</feature>
<protein>
    <submittedName>
        <fullName evidence="2">Uncharacterized protein</fullName>
    </submittedName>
</protein>
<evidence type="ECO:0000313" key="2">
    <source>
        <dbReference type="EMBL" id="CAH8381460.1"/>
    </source>
</evidence>